<name>A0A3A3A2D6_9EURO</name>
<gene>
    <name evidence="2" type="ORF">PHISCL_04135</name>
</gene>
<feature type="transmembrane region" description="Helical" evidence="1">
    <location>
        <begin position="48"/>
        <end position="70"/>
    </location>
</feature>
<accession>A0A3A3A2D6</accession>
<protein>
    <submittedName>
        <fullName evidence="2">Uncharacterized protein</fullName>
    </submittedName>
</protein>
<sequence>MSSKEVDVLGEMSERERNIHEDGIYKLHRLGWKVALVNIVDRDDICSMAFAVVIYISGSINTVVMGRLIHGRIYKNSIRK</sequence>
<keyword evidence="1" id="KW-0812">Transmembrane</keyword>
<reference evidence="3" key="1">
    <citation type="submission" date="2017-02" db="EMBL/GenBank/DDBJ databases">
        <authorList>
            <person name="Tafer H."/>
            <person name="Lopandic K."/>
        </authorList>
    </citation>
    <scope>NUCLEOTIDE SEQUENCE [LARGE SCALE GENOMIC DNA]</scope>
    <source>
        <strain evidence="3">CBS 366.77</strain>
    </source>
</reference>
<comment type="caution">
    <text evidence="2">The sequence shown here is derived from an EMBL/GenBank/DDBJ whole genome shotgun (WGS) entry which is preliminary data.</text>
</comment>
<evidence type="ECO:0000256" key="1">
    <source>
        <dbReference type="SAM" id="Phobius"/>
    </source>
</evidence>
<evidence type="ECO:0000313" key="2">
    <source>
        <dbReference type="EMBL" id="RJE23511.1"/>
    </source>
</evidence>
<dbReference type="Proteomes" id="UP000266188">
    <property type="component" value="Unassembled WGS sequence"/>
</dbReference>
<keyword evidence="3" id="KW-1185">Reference proteome</keyword>
<keyword evidence="1" id="KW-1133">Transmembrane helix</keyword>
<evidence type="ECO:0000313" key="3">
    <source>
        <dbReference type="Proteomes" id="UP000266188"/>
    </source>
</evidence>
<proteinExistence type="predicted"/>
<keyword evidence="1" id="KW-0472">Membrane</keyword>
<dbReference type="AlphaFoldDB" id="A0A3A3A2D6"/>
<organism evidence="2 3">
    <name type="scientific">Aspergillus sclerotialis</name>
    <dbReference type="NCBI Taxonomy" id="2070753"/>
    <lineage>
        <taxon>Eukaryota</taxon>
        <taxon>Fungi</taxon>
        <taxon>Dikarya</taxon>
        <taxon>Ascomycota</taxon>
        <taxon>Pezizomycotina</taxon>
        <taxon>Eurotiomycetes</taxon>
        <taxon>Eurotiomycetidae</taxon>
        <taxon>Eurotiales</taxon>
        <taxon>Aspergillaceae</taxon>
        <taxon>Aspergillus</taxon>
        <taxon>Aspergillus subgen. Polypaecilum</taxon>
    </lineage>
</organism>
<dbReference type="EMBL" id="MVGC01000117">
    <property type="protein sequence ID" value="RJE23511.1"/>
    <property type="molecule type" value="Genomic_DNA"/>
</dbReference>